<dbReference type="InterPro" id="IPR000823">
    <property type="entry name" value="Peroxidase_pln"/>
</dbReference>
<feature type="site" description="Transition state stabilizer" evidence="17">
    <location>
        <position position="191"/>
    </location>
</feature>
<reference evidence="22" key="2">
    <citation type="submission" date="2020-10" db="EMBL/GenBank/DDBJ databases">
        <authorList>
            <person name="Scholz U."/>
            <person name="Mascher M."/>
            <person name="Fiebig A."/>
        </authorList>
    </citation>
    <scope>NUCLEOTIDE SEQUENCE [LARGE SCALE GENOMIC DNA]</scope>
    <source>
        <strain evidence="22">cv. Morex</strain>
    </source>
</reference>
<keyword evidence="8" id="KW-0560">Oxidoreductase</keyword>
<feature type="disulfide bond" evidence="18">
    <location>
        <begin position="197"/>
        <end position="202"/>
    </location>
</feature>
<evidence type="ECO:0000256" key="4">
    <source>
        <dbReference type="ARBA" id="ARBA00022559"/>
    </source>
</evidence>
<keyword evidence="11" id="KW-0325">Glycoprotein</keyword>
<proteinExistence type="inferred from homology"/>
<feature type="domain" description="Plant heme peroxidase family profile" evidence="21">
    <location>
        <begin position="157"/>
        <end position="456"/>
    </location>
</feature>
<dbReference type="GO" id="GO:0006979">
    <property type="term" value="P:response to oxidative stress"/>
    <property type="evidence" value="ECO:0007669"/>
    <property type="project" value="InterPro"/>
</dbReference>
<evidence type="ECO:0000313" key="22">
    <source>
        <dbReference type="EnsemblPlants" id="HORVU.MOREX.r3.2HG0120560.1"/>
    </source>
</evidence>
<dbReference type="Pfam" id="PF00141">
    <property type="entry name" value="peroxidase"/>
    <property type="match status" value="1"/>
</dbReference>
<dbReference type="GO" id="GO:0006950">
    <property type="term" value="P:response to stress"/>
    <property type="evidence" value="ECO:0000318"/>
    <property type="project" value="GO_Central"/>
</dbReference>
<feature type="compositionally biased region" description="Low complexity" evidence="19">
    <location>
        <begin position="97"/>
        <end position="113"/>
    </location>
</feature>
<keyword evidence="20" id="KW-0812">Transmembrane</keyword>
<dbReference type="EnsemblPlants" id="HORVU.MOREX.r3.2HG0120560.1">
    <property type="protein sequence ID" value="HORVU.MOREX.r3.2HG0120560.1"/>
    <property type="gene ID" value="HORVU.MOREX.r3.2HG0120560"/>
</dbReference>
<dbReference type="PROSITE" id="PS50873">
    <property type="entry name" value="PEROXIDASE_4"/>
    <property type="match status" value="1"/>
</dbReference>
<dbReference type="SUPFAM" id="SSF48113">
    <property type="entry name" value="Heme-dependent peroxidases"/>
    <property type="match status" value="1"/>
</dbReference>
<keyword evidence="4" id="KW-0575">Peroxidase</keyword>
<dbReference type="GO" id="GO:0042744">
    <property type="term" value="P:hydrogen peroxide catabolic process"/>
    <property type="evidence" value="ECO:0007669"/>
    <property type="project" value="UniProtKB-KW"/>
</dbReference>
<name>A0A8I6XAU0_HORVV</name>
<comment type="similarity">
    <text evidence="2">Belongs to the peroxidase family. Ascorbate peroxidase subfamily.</text>
</comment>
<feature type="binding site" evidence="16">
    <location>
        <position position="218"/>
    </location>
    <ligand>
        <name>Ca(2+)</name>
        <dbReference type="ChEBI" id="CHEBI:29108"/>
        <label>1</label>
    </ligand>
</feature>
<evidence type="ECO:0000256" key="13">
    <source>
        <dbReference type="ARBA" id="ARBA00023324"/>
    </source>
</evidence>
<evidence type="ECO:0000256" key="1">
    <source>
        <dbReference type="ARBA" id="ARBA00000189"/>
    </source>
</evidence>
<keyword evidence="5" id="KW-0349">Heme</keyword>
<feature type="binding site" evidence="16">
    <location>
        <position position="381"/>
    </location>
    <ligand>
        <name>Ca(2+)</name>
        <dbReference type="ChEBI" id="CHEBI:29108"/>
        <label>2</label>
    </ligand>
</feature>
<evidence type="ECO:0000256" key="6">
    <source>
        <dbReference type="ARBA" id="ARBA00022723"/>
    </source>
</evidence>
<keyword evidence="13" id="KW-0376">Hydrogen peroxide</keyword>
<reference evidence="22" key="3">
    <citation type="submission" date="2022-01" db="UniProtKB">
        <authorList>
            <consortium name="EnsemblPlants"/>
        </authorList>
    </citation>
    <scope>IDENTIFICATION</scope>
    <source>
        <strain evidence="22">subsp. vulgare</strain>
    </source>
</reference>
<feature type="binding site" evidence="16">
    <location>
        <position position="205"/>
    </location>
    <ligand>
        <name>Ca(2+)</name>
        <dbReference type="ChEBI" id="CHEBI:29108"/>
        <label>1</label>
    </ligand>
</feature>
<dbReference type="PROSITE" id="PS00435">
    <property type="entry name" value="PEROXIDASE_1"/>
    <property type="match status" value="1"/>
</dbReference>
<evidence type="ECO:0000256" key="8">
    <source>
        <dbReference type="ARBA" id="ARBA00023002"/>
    </source>
</evidence>
<feature type="binding site" evidence="16">
    <location>
        <position position="376"/>
    </location>
    <ligand>
        <name>Ca(2+)</name>
        <dbReference type="ChEBI" id="CHEBI:29108"/>
        <label>2</label>
    </ligand>
</feature>
<evidence type="ECO:0000259" key="21">
    <source>
        <dbReference type="PROSITE" id="PS50873"/>
    </source>
</evidence>
<evidence type="ECO:0000256" key="16">
    <source>
        <dbReference type="PIRSR" id="PIRSR600823-3"/>
    </source>
</evidence>
<evidence type="ECO:0000256" key="5">
    <source>
        <dbReference type="ARBA" id="ARBA00022617"/>
    </source>
</evidence>
<dbReference type="PANTHER" id="PTHR31235">
    <property type="entry name" value="PEROXIDASE 25-RELATED"/>
    <property type="match status" value="1"/>
</dbReference>
<keyword evidence="9 16" id="KW-0408">Iron</keyword>
<sequence length="456" mass="48771">MLAISAVDDYKYACETASFLHPIFLDPARGDEHRKMARLVLVAVLVVLGSVACQASGYGYTYPNPTPIITGTPQPSPSPPPPATPPPSPTPTPEYPTPTSSAPATSPSVSPPTSSTPPPPSTLPPSPTATPVYPTPTPTTPAPPPASTPAPPPPATGLEVGYYDDKCPDAENIVLDAVRNTTAGVKAGLIRLFFHDCFVRGCDASVLLNKIAGKPEPEKLGIPNLSLRGFEVIDAAKKKLEEKCPGVVSCADIVAFAGRDASKLLSTYKINFNMPAGRYDGFVSLKDETLANLPPPFANLDTLTQMFANKTLSQTDMVVLSGAHSIGRSHCSSFSNRLQPSANDNSNTSMDATFAGKLTQDCTAGSDPMVPQDYKTVDMLDSQYYRNVIDRKVLFTSDAALMTSLQTKSLVQEYTKWLIGDLKWYKHFGDAMVKMGNIEVKDSTKGEIRKMCGLVN</sequence>
<feature type="binding site" description="axial binding residue" evidence="16">
    <location>
        <position position="324"/>
    </location>
    <ligand>
        <name>heme b</name>
        <dbReference type="ChEBI" id="CHEBI:60344"/>
    </ligand>
    <ligandPart>
        <name>Fe</name>
        <dbReference type="ChEBI" id="CHEBI:18248"/>
    </ligandPart>
</feature>
<keyword evidence="7 16" id="KW-0106">Calcium</keyword>
<dbReference type="Gene3D" id="1.10.520.10">
    <property type="match status" value="1"/>
</dbReference>
<evidence type="ECO:0000256" key="11">
    <source>
        <dbReference type="ARBA" id="ARBA00023180"/>
    </source>
</evidence>
<gene>
    <name evidence="22" type="primary">LOC123429622</name>
</gene>
<feature type="binding site" evidence="16">
    <location>
        <position position="203"/>
    </location>
    <ligand>
        <name>Ca(2+)</name>
        <dbReference type="ChEBI" id="CHEBI:29108"/>
        <label>1</label>
    </ligand>
</feature>
<dbReference type="InterPro" id="IPR033905">
    <property type="entry name" value="Secretory_peroxidase"/>
</dbReference>
<dbReference type="SMR" id="A0A8I6XAU0"/>
<keyword evidence="23" id="KW-1185">Reference proteome</keyword>
<dbReference type="GO" id="GO:0004601">
    <property type="term" value="F:peroxidase activity"/>
    <property type="evidence" value="ECO:0000318"/>
    <property type="project" value="GO_Central"/>
</dbReference>
<evidence type="ECO:0000256" key="19">
    <source>
        <dbReference type="SAM" id="MobiDB-lite"/>
    </source>
</evidence>
<dbReference type="Gramene" id="HORVU.MOREX.r3.2HG0120560.1">
    <property type="protein sequence ID" value="HORVU.MOREX.r3.2HG0120560.1"/>
    <property type="gene ID" value="HORVU.MOREX.r3.2HG0120560"/>
</dbReference>
<comment type="cofactor">
    <cofactor evidence="16">
        <name>heme b</name>
        <dbReference type="ChEBI" id="CHEBI:60344"/>
    </cofactor>
    <text evidence="16">Binds 1 heme b (iron(II)-protoporphyrin IX) group per subunit.</text>
</comment>
<keyword evidence="12" id="KW-0873">Pyrrolidone carboxylic acid</keyword>
<evidence type="ECO:0000256" key="3">
    <source>
        <dbReference type="ARBA" id="ARBA00012313"/>
    </source>
</evidence>
<evidence type="ECO:0000256" key="14">
    <source>
        <dbReference type="PIRSR" id="PIRSR600823-1"/>
    </source>
</evidence>
<evidence type="ECO:0000256" key="12">
    <source>
        <dbReference type="ARBA" id="ARBA00023283"/>
    </source>
</evidence>
<evidence type="ECO:0000256" key="17">
    <source>
        <dbReference type="PIRSR" id="PIRSR600823-4"/>
    </source>
</evidence>
<dbReference type="Gene3D" id="1.10.420.10">
    <property type="entry name" value="Peroxidase, domain 2"/>
    <property type="match status" value="1"/>
</dbReference>
<evidence type="ECO:0000256" key="10">
    <source>
        <dbReference type="ARBA" id="ARBA00023157"/>
    </source>
</evidence>
<feature type="binding site" evidence="15">
    <location>
        <position position="294"/>
    </location>
    <ligand>
        <name>substrate</name>
    </ligand>
</feature>
<feature type="region of interest" description="Disordered" evidence="19">
    <location>
        <begin position="68"/>
        <end position="162"/>
    </location>
</feature>
<comment type="catalytic activity">
    <reaction evidence="1">
        <text>2 a phenolic donor + H2O2 = 2 a phenolic radical donor + 2 H2O</text>
        <dbReference type="Rhea" id="RHEA:56136"/>
        <dbReference type="ChEBI" id="CHEBI:15377"/>
        <dbReference type="ChEBI" id="CHEBI:16240"/>
        <dbReference type="ChEBI" id="CHEBI:139520"/>
        <dbReference type="ChEBI" id="CHEBI:139521"/>
        <dbReference type="EC" id="1.11.1.7"/>
    </reaction>
</comment>
<dbReference type="CDD" id="cd00693">
    <property type="entry name" value="secretory_peroxidase"/>
    <property type="match status" value="1"/>
</dbReference>
<keyword evidence="10 18" id="KW-1015">Disulfide bond</keyword>
<dbReference type="GO" id="GO:0046872">
    <property type="term" value="F:metal ion binding"/>
    <property type="evidence" value="ECO:0007669"/>
    <property type="project" value="UniProtKB-KW"/>
</dbReference>
<dbReference type="GO" id="GO:0140825">
    <property type="term" value="F:lactoperoxidase activity"/>
    <property type="evidence" value="ECO:0007669"/>
    <property type="project" value="UniProtKB-EC"/>
</dbReference>
<dbReference type="GO" id="GO:0020037">
    <property type="term" value="F:heme binding"/>
    <property type="evidence" value="ECO:0007669"/>
    <property type="project" value="InterPro"/>
</dbReference>
<protein>
    <recommendedName>
        <fullName evidence="3">peroxidase</fullName>
        <ecNumber evidence="3">1.11.1.7</ecNumber>
    </recommendedName>
</protein>
<evidence type="ECO:0000256" key="9">
    <source>
        <dbReference type="ARBA" id="ARBA00023004"/>
    </source>
</evidence>
<dbReference type="FunFam" id="1.10.420.10:FF:000006">
    <property type="entry name" value="Peroxidase"/>
    <property type="match status" value="1"/>
</dbReference>
<feature type="binding site" evidence="16">
    <location>
        <position position="201"/>
    </location>
    <ligand>
        <name>Ca(2+)</name>
        <dbReference type="ChEBI" id="CHEBI:29108"/>
        <label>1</label>
    </ligand>
</feature>
<evidence type="ECO:0000256" key="15">
    <source>
        <dbReference type="PIRSR" id="PIRSR600823-2"/>
    </source>
</evidence>
<feature type="transmembrane region" description="Helical" evidence="20">
    <location>
        <begin position="39"/>
        <end position="60"/>
    </location>
</feature>
<evidence type="ECO:0000313" key="23">
    <source>
        <dbReference type="Proteomes" id="UP000011116"/>
    </source>
</evidence>
<dbReference type="InterPro" id="IPR019793">
    <property type="entry name" value="Peroxidases_heam-ligand_BS"/>
</dbReference>
<dbReference type="FunFam" id="1.10.520.10:FF:000028">
    <property type="entry name" value="Peroxidase"/>
    <property type="match status" value="1"/>
</dbReference>
<dbReference type="InterPro" id="IPR002016">
    <property type="entry name" value="Haem_peroxidase"/>
</dbReference>
<feature type="compositionally biased region" description="Pro residues" evidence="19">
    <location>
        <begin position="74"/>
        <end position="96"/>
    </location>
</feature>
<feature type="disulfide bond" evidence="18">
    <location>
        <begin position="167"/>
        <end position="244"/>
    </location>
</feature>
<keyword evidence="20" id="KW-0472">Membrane</keyword>
<evidence type="ECO:0000256" key="2">
    <source>
        <dbReference type="ARBA" id="ARBA00006873"/>
    </source>
</evidence>
<reference evidence="23" key="1">
    <citation type="journal article" date="2012" name="Nature">
        <title>A physical, genetic and functional sequence assembly of the barley genome.</title>
        <authorList>
            <consortium name="The International Barley Genome Sequencing Consortium"/>
            <person name="Mayer K.F."/>
            <person name="Waugh R."/>
            <person name="Brown J.W."/>
            <person name="Schulman A."/>
            <person name="Langridge P."/>
            <person name="Platzer M."/>
            <person name="Fincher G.B."/>
            <person name="Muehlbauer G.J."/>
            <person name="Sato K."/>
            <person name="Close T.J."/>
            <person name="Wise R.P."/>
            <person name="Stein N."/>
        </authorList>
    </citation>
    <scope>NUCLEOTIDE SEQUENCE [LARGE SCALE GENOMIC DNA]</scope>
    <source>
        <strain evidence="23">cv. Morex</strain>
    </source>
</reference>
<dbReference type="PRINTS" id="PR00458">
    <property type="entry name" value="PEROXIDASE"/>
</dbReference>
<dbReference type="AlphaFoldDB" id="A0A8I6XAU0"/>
<comment type="cofactor">
    <cofactor evidence="16">
        <name>Ca(2+)</name>
        <dbReference type="ChEBI" id="CHEBI:29108"/>
    </cofactor>
    <text evidence="16">Binds 2 calcium ions per subunit.</text>
</comment>
<dbReference type="Proteomes" id="UP000011116">
    <property type="component" value="Chromosome 2H"/>
</dbReference>
<feature type="binding site" evidence="16">
    <location>
        <position position="196"/>
    </location>
    <ligand>
        <name>Ca(2+)</name>
        <dbReference type="ChEBI" id="CHEBI:29108"/>
        <label>1</label>
    </ligand>
</feature>
<feature type="disulfide bond" evidence="18">
    <location>
        <begin position="331"/>
        <end position="362"/>
    </location>
</feature>
<keyword evidence="20" id="KW-1133">Transmembrane helix</keyword>
<evidence type="ECO:0000256" key="18">
    <source>
        <dbReference type="PIRSR" id="PIRSR600823-5"/>
    </source>
</evidence>
<evidence type="ECO:0000256" key="7">
    <source>
        <dbReference type="ARBA" id="ARBA00022837"/>
    </source>
</evidence>
<dbReference type="EC" id="1.11.1.7" evidence="3"/>
<feature type="compositionally biased region" description="Pro residues" evidence="19">
    <location>
        <begin position="114"/>
        <end position="155"/>
    </location>
</feature>
<dbReference type="PRINTS" id="PR00461">
    <property type="entry name" value="PLPEROXIDASE"/>
</dbReference>
<organism evidence="22 23">
    <name type="scientific">Hordeum vulgare subsp. vulgare</name>
    <name type="common">Domesticated barley</name>
    <dbReference type="NCBI Taxonomy" id="112509"/>
    <lineage>
        <taxon>Eukaryota</taxon>
        <taxon>Viridiplantae</taxon>
        <taxon>Streptophyta</taxon>
        <taxon>Embryophyta</taxon>
        <taxon>Tracheophyta</taxon>
        <taxon>Spermatophyta</taxon>
        <taxon>Magnoliopsida</taxon>
        <taxon>Liliopsida</taxon>
        <taxon>Poales</taxon>
        <taxon>Poaceae</taxon>
        <taxon>BOP clade</taxon>
        <taxon>Pooideae</taxon>
        <taxon>Triticodae</taxon>
        <taxon>Triticeae</taxon>
        <taxon>Hordeinae</taxon>
        <taxon>Hordeum</taxon>
    </lineage>
</organism>
<evidence type="ECO:0000256" key="20">
    <source>
        <dbReference type="SAM" id="Phobius"/>
    </source>
</evidence>
<feature type="binding site" evidence="16">
    <location>
        <position position="373"/>
    </location>
    <ligand>
        <name>Ca(2+)</name>
        <dbReference type="ChEBI" id="CHEBI:29108"/>
        <label>2</label>
    </ligand>
</feature>
<accession>A0A8I6XAU0</accession>
<keyword evidence="6 16" id="KW-0479">Metal-binding</keyword>
<feature type="active site" description="Proton acceptor" evidence="14">
    <location>
        <position position="195"/>
    </location>
</feature>
<feature type="binding site" evidence="16">
    <location>
        <position position="199"/>
    </location>
    <ligand>
        <name>Ca(2+)</name>
        <dbReference type="ChEBI" id="CHEBI:29108"/>
        <label>1</label>
    </ligand>
</feature>
<feature type="disulfide bond" evidence="18">
    <location>
        <begin position="250"/>
        <end position="452"/>
    </location>
</feature>
<dbReference type="InterPro" id="IPR010255">
    <property type="entry name" value="Haem_peroxidase_sf"/>
</dbReference>
<dbReference type="GO" id="GO:0009505">
    <property type="term" value="C:plant-type cell wall"/>
    <property type="evidence" value="ECO:0000318"/>
    <property type="project" value="GO_Central"/>
</dbReference>